<reference evidence="3 4" key="1">
    <citation type="submission" date="2014-04" db="EMBL/GenBank/DDBJ databases">
        <title>Draft genome sequence of Bacillus azotoformans MEV2011, a (co-) denitrifying strain unable to grow in the presence of oxygen.</title>
        <authorList>
            <person name="Nielsen M."/>
            <person name="Schreiber L."/>
            <person name="Finster K."/>
            <person name="Schramm A."/>
        </authorList>
    </citation>
    <scope>NUCLEOTIDE SEQUENCE [LARGE SCALE GENOMIC DNA]</scope>
    <source>
        <strain evidence="3 4">MEV2011</strain>
    </source>
</reference>
<dbReference type="PANTHER" id="PTHR22939:SF129">
    <property type="entry name" value="SERINE PROTEASE HTRA2, MITOCHONDRIAL"/>
    <property type="match status" value="1"/>
</dbReference>
<accession>A0A072NGP0</accession>
<evidence type="ECO:0000256" key="1">
    <source>
        <dbReference type="ARBA" id="ARBA00022825"/>
    </source>
</evidence>
<proteinExistence type="predicted"/>
<dbReference type="PANTHER" id="PTHR22939">
    <property type="entry name" value="SERINE PROTEASE FAMILY S1C HTRA-RELATED"/>
    <property type="match status" value="1"/>
</dbReference>
<keyword evidence="2" id="KW-0812">Transmembrane</keyword>
<comment type="caution">
    <text evidence="3">The sequence shown here is derived from an EMBL/GenBank/DDBJ whole genome shotgun (WGS) entry which is preliminary data.</text>
</comment>
<dbReference type="EMBL" id="JJRY01000021">
    <property type="protein sequence ID" value="KEF36879.1"/>
    <property type="molecule type" value="Genomic_DNA"/>
</dbReference>
<dbReference type="InterPro" id="IPR043504">
    <property type="entry name" value="Peptidase_S1_PA_chymotrypsin"/>
</dbReference>
<dbReference type="Pfam" id="PF13365">
    <property type="entry name" value="Trypsin_2"/>
    <property type="match status" value="1"/>
</dbReference>
<keyword evidence="2" id="KW-1133">Transmembrane helix</keyword>
<evidence type="ECO:0000313" key="3">
    <source>
        <dbReference type="EMBL" id="KEF36879.1"/>
    </source>
</evidence>
<dbReference type="OrthoDB" id="9766361at2"/>
<keyword evidence="1" id="KW-0378">Hydrolase</keyword>
<evidence type="ECO:0000256" key="2">
    <source>
        <dbReference type="SAM" id="Phobius"/>
    </source>
</evidence>
<sequence>MSRQDRNENEEHFDEPSLEDFLPNEEDKIVKDRQMKRQSLIRKFIAAILVIALFISLNQVWPRVINFSSIKFLQKSSELSKQDDIKEYKEAVVTIQDQYTKGTGFNISETGLIVTNKHVVEDMHPITVMFPNGEWMTAEIISAETDLDLAFLKINGKQLPYISLGEPDEWLVQDHIYVIGNPLFHNQIVNEGNILQGSDKNGVLRLSAPIYKGNSGSPVISSESGKVIGVVYAKSMTEDVGYAIPIEQVLEKLPNK</sequence>
<dbReference type="RefSeq" id="WP_161773201.1">
    <property type="nucleotide sequence ID" value="NZ_JJRY01000021.1"/>
</dbReference>
<dbReference type="GO" id="GO:0006508">
    <property type="term" value="P:proteolysis"/>
    <property type="evidence" value="ECO:0007669"/>
    <property type="project" value="UniProtKB-KW"/>
</dbReference>
<gene>
    <name evidence="3" type="ORF">M670_03961</name>
</gene>
<dbReference type="Proteomes" id="UP000027936">
    <property type="component" value="Unassembled WGS sequence"/>
</dbReference>
<dbReference type="PATRIC" id="fig|1348973.3.peg.3849"/>
<dbReference type="InterPro" id="IPR001940">
    <property type="entry name" value="Peptidase_S1C"/>
</dbReference>
<keyword evidence="1" id="KW-0720">Serine protease</keyword>
<protein>
    <submittedName>
        <fullName evidence="3">Trypsin-like serine protease with C-terminal PDZ domain</fullName>
    </submittedName>
</protein>
<keyword evidence="3" id="KW-0645">Protease</keyword>
<dbReference type="Gene3D" id="2.40.10.10">
    <property type="entry name" value="Trypsin-like serine proteases"/>
    <property type="match status" value="2"/>
</dbReference>
<dbReference type="SUPFAM" id="SSF50494">
    <property type="entry name" value="Trypsin-like serine proteases"/>
    <property type="match status" value="1"/>
</dbReference>
<dbReference type="PRINTS" id="PR00834">
    <property type="entry name" value="PROTEASES2C"/>
</dbReference>
<keyword evidence="2" id="KW-0472">Membrane</keyword>
<dbReference type="InterPro" id="IPR009003">
    <property type="entry name" value="Peptidase_S1_PA"/>
</dbReference>
<feature type="transmembrane region" description="Helical" evidence="2">
    <location>
        <begin position="40"/>
        <end position="61"/>
    </location>
</feature>
<dbReference type="GO" id="GO:0004252">
    <property type="term" value="F:serine-type endopeptidase activity"/>
    <property type="evidence" value="ECO:0007669"/>
    <property type="project" value="InterPro"/>
</dbReference>
<organism evidence="3 4">
    <name type="scientific">Schinkia azotoformans MEV2011</name>
    <dbReference type="NCBI Taxonomy" id="1348973"/>
    <lineage>
        <taxon>Bacteria</taxon>
        <taxon>Bacillati</taxon>
        <taxon>Bacillota</taxon>
        <taxon>Bacilli</taxon>
        <taxon>Bacillales</taxon>
        <taxon>Bacillaceae</taxon>
        <taxon>Calidifontibacillus/Schinkia group</taxon>
        <taxon>Schinkia</taxon>
    </lineage>
</organism>
<evidence type="ECO:0000313" key="4">
    <source>
        <dbReference type="Proteomes" id="UP000027936"/>
    </source>
</evidence>
<name>A0A072NGP0_SCHAZ</name>
<dbReference type="AlphaFoldDB" id="A0A072NGP0"/>